<dbReference type="SMART" id="SM00355">
    <property type="entry name" value="ZnF_C2H2"/>
    <property type="match status" value="9"/>
</dbReference>
<dbReference type="Proteomes" id="UP000301870">
    <property type="component" value="Unplaced"/>
</dbReference>
<dbReference type="PANTHER" id="PTHR24393">
    <property type="entry name" value="ZINC FINGER PROTEIN"/>
    <property type="match status" value="1"/>
</dbReference>
<evidence type="ECO:0000256" key="4">
    <source>
        <dbReference type="ARBA" id="ARBA00022833"/>
    </source>
</evidence>
<dbReference type="InterPro" id="IPR013087">
    <property type="entry name" value="Znf_C2H2_type"/>
</dbReference>
<feature type="domain" description="C2H2-type" evidence="7">
    <location>
        <begin position="389"/>
        <end position="416"/>
    </location>
</feature>
<dbReference type="GO" id="GO:0000978">
    <property type="term" value="F:RNA polymerase II cis-regulatory region sequence-specific DNA binding"/>
    <property type="evidence" value="ECO:0007669"/>
    <property type="project" value="TreeGrafter"/>
</dbReference>
<evidence type="ECO:0000313" key="9">
    <source>
        <dbReference type="RefSeq" id="XP_022833964.1"/>
    </source>
</evidence>
<keyword evidence="1" id="KW-0479">Metal-binding</keyword>
<evidence type="ECO:0000256" key="2">
    <source>
        <dbReference type="ARBA" id="ARBA00022737"/>
    </source>
</evidence>
<accession>A0A9J7EMN8</accession>
<feature type="domain" description="C2H2-type" evidence="7">
    <location>
        <begin position="333"/>
        <end position="360"/>
    </location>
</feature>
<dbReference type="RefSeq" id="XP_022833964.1">
    <property type="nucleotide sequence ID" value="XM_022978196.1"/>
</dbReference>
<dbReference type="SUPFAM" id="SSF57667">
    <property type="entry name" value="beta-beta-alpha zinc fingers"/>
    <property type="match status" value="3"/>
</dbReference>
<gene>
    <name evidence="9" type="primary">LOC111361795</name>
</gene>
<dbReference type="OrthoDB" id="10039931at2759"/>
<evidence type="ECO:0000313" key="8">
    <source>
        <dbReference type="Proteomes" id="UP000301870"/>
    </source>
</evidence>
<protein>
    <submittedName>
        <fullName evidence="9">Zinc finger protein 184-like</fullName>
    </submittedName>
</protein>
<organism evidence="8 9">
    <name type="scientific">Spodoptera litura</name>
    <name type="common">Asian cotton leafworm</name>
    <dbReference type="NCBI Taxonomy" id="69820"/>
    <lineage>
        <taxon>Eukaryota</taxon>
        <taxon>Metazoa</taxon>
        <taxon>Ecdysozoa</taxon>
        <taxon>Arthropoda</taxon>
        <taxon>Hexapoda</taxon>
        <taxon>Insecta</taxon>
        <taxon>Pterygota</taxon>
        <taxon>Neoptera</taxon>
        <taxon>Endopterygota</taxon>
        <taxon>Lepidoptera</taxon>
        <taxon>Glossata</taxon>
        <taxon>Ditrysia</taxon>
        <taxon>Noctuoidea</taxon>
        <taxon>Noctuidae</taxon>
        <taxon>Amphipyrinae</taxon>
        <taxon>Spodoptera</taxon>
    </lineage>
</organism>
<dbReference type="PROSITE" id="PS00028">
    <property type="entry name" value="ZINC_FINGER_C2H2_1"/>
    <property type="match status" value="6"/>
</dbReference>
<dbReference type="GO" id="GO:0005634">
    <property type="term" value="C:nucleus"/>
    <property type="evidence" value="ECO:0007669"/>
    <property type="project" value="InterPro"/>
</dbReference>
<evidence type="ECO:0000256" key="5">
    <source>
        <dbReference type="ARBA" id="ARBA00023242"/>
    </source>
</evidence>
<evidence type="ECO:0000259" key="7">
    <source>
        <dbReference type="PROSITE" id="PS50157"/>
    </source>
</evidence>
<dbReference type="SMART" id="SM00868">
    <property type="entry name" value="zf-AD"/>
    <property type="match status" value="1"/>
</dbReference>
<dbReference type="Pfam" id="PF00096">
    <property type="entry name" value="zf-C2H2"/>
    <property type="match status" value="2"/>
</dbReference>
<dbReference type="Gene3D" id="3.30.160.60">
    <property type="entry name" value="Classic Zinc Finger"/>
    <property type="match status" value="5"/>
</dbReference>
<feature type="domain" description="C2H2-type" evidence="7">
    <location>
        <begin position="303"/>
        <end position="327"/>
    </location>
</feature>
<feature type="domain" description="C2H2-type" evidence="7">
    <location>
        <begin position="361"/>
        <end position="388"/>
    </location>
</feature>
<reference evidence="9" key="1">
    <citation type="submission" date="2025-08" db="UniProtKB">
        <authorList>
            <consortium name="RefSeq"/>
        </authorList>
    </citation>
    <scope>IDENTIFICATION</scope>
    <source>
        <strain evidence="9">Ishihara</strain>
        <tissue evidence="9">Whole body</tissue>
    </source>
</reference>
<feature type="domain" description="C2H2-type" evidence="7">
    <location>
        <begin position="416"/>
        <end position="446"/>
    </location>
</feature>
<dbReference type="PANTHER" id="PTHR24393:SF34">
    <property type="entry name" value="PR_SET DOMAIN 13"/>
    <property type="match status" value="1"/>
</dbReference>
<keyword evidence="4" id="KW-0862">Zinc</keyword>
<dbReference type="GeneID" id="111361795"/>
<keyword evidence="5" id="KW-0539">Nucleus</keyword>
<sequence length="526" mass="61392">MNGKDCYSVSDTNNMCRTCLKVPREVFPMTVIELNTYQNLTQKVLSMDEKLNICVLCKWILRKCYKFTQQCLKVDEILKNIELETKPHTIQPTPINLQQSTTELHYVGPEYDTHTDHPDRQANDTICYEYDDHIAQDDDEDEIPLVLLQDDFKSKRRSSYEVFNWDDDRPSPQEIEIKLEPILKEELIDDLPTKVRSKRKRKKEIREGFSSRMVQETEEYVVIKLSKEQVLSELAEKAKSDSYVRSPYKCERCVKAFNFEDVLQTHMDRHKQEHGAYKCDICFQYCPSVVSLRGHIKSHTTRYKCKVCGHIRLSRQNLLEHHAIAHTVTPASYTCDKCQFSTNKRTVIQRHVKTHSSSERHACHQCGKLFTTMESLRVHTLRHDKSKRLRCDLCDKYFLYASSLLKHKQAHQREDYYCVECDVRFKTPENLRLHFKKAKRHRDSSSYRYGCAQCPLRFVSASSCAVHESRAHGAPRTHACGACARRYSSRDALRAHTWRVHQRGTHAVTACRTAYDIAAPAHAAHE</sequence>
<evidence type="ECO:0000256" key="1">
    <source>
        <dbReference type="ARBA" id="ARBA00022723"/>
    </source>
</evidence>
<dbReference type="GO" id="GO:0008270">
    <property type="term" value="F:zinc ion binding"/>
    <property type="evidence" value="ECO:0007669"/>
    <property type="project" value="UniProtKB-KW"/>
</dbReference>
<evidence type="ECO:0000256" key="3">
    <source>
        <dbReference type="ARBA" id="ARBA00022771"/>
    </source>
</evidence>
<feature type="domain" description="C2H2-type" evidence="7">
    <location>
        <begin position="248"/>
        <end position="275"/>
    </location>
</feature>
<proteinExistence type="predicted"/>
<dbReference type="KEGG" id="sliu:111361795"/>
<keyword evidence="8" id="KW-1185">Reference proteome</keyword>
<dbReference type="InterPro" id="IPR036236">
    <property type="entry name" value="Znf_C2H2_sf"/>
</dbReference>
<dbReference type="GO" id="GO:0001228">
    <property type="term" value="F:DNA-binding transcription activator activity, RNA polymerase II-specific"/>
    <property type="evidence" value="ECO:0007669"/>
    <property type="project" value="TreeGrafter"/>
</dbReference>
<evidence type="ECO:0000256" key="6">
    <source>
        <dbReference type="PROSITE-ProRule" id="PRU00042"/>
    </source>
</evidence>
<dbReference type="AlphaFoldDB" id="A0A9J7EMN8"/>
<name>A0A9J7EMN8_SPOLT</name>
<keyword evidence="2" id="KW-0677">Repeat</keyword>
<dbReference type="InterPro" id="IPR012934">
    <property type="entry name" value="Znf_AD"/>
</dbReference>
<dbReference type="PROSITE" id="PS50157">
    <property type="entry name" value="ZINC_FINGER_C2H2_2"/>
    <property type="match status" value="6"/>
</dbReference>
<keyword evidence="3 6" id="KW-0863">Zinc-finger</keyword>